<evidence type="ECO:0000313" key="5">
    <source>
        <dbReference type="Proteomes" id="UP000070529"/>
    </source>
</evidence>
<dbReference type="EMBL" id="LNTY01000049">
    <property type="protein sequence ID" value="KXF80752.1"/>
    <property type="molecule type" value="Genomic_DNA"/>
</dbReference>
<comment type="caution">
    <text evidence="4">The sequence shown here is derived from an EMBL/GenBank/DDBJ whole genome shotgun (WGS) entry which is preliminary data.</text>
</comment>
<keyword evidence="5" id="KW-1185">Reference proteome</keyword>
<dbReference type="PRINTS" id="PR00455">
    <property type="entry name" value="HTHTETR"/>
</dbReference>
<sequence length="188" mass="20508">MSVKTKKRGRPAGTENQLGSEAIIDAAKGLMLKEGKVPSIRALALSLAVDPMAIYHYFANKAALLEAITTSLVDDIYQPATEDDWEVELNKLCESYLSLLAHYPGLLETLLSMTSLGPAEKFRERFLTVIAPLNLDAIATSNAEALLIDYLHGFALAMKCNQTQSPLNPSHLSGPLSLYCRALRTKDS</sequence>
<name>A0A135I5M2_9GAMM</name>
<keyword evidence="1 2" id="KW-0238">DNA-binding</keyword>
<dbReference type="PROSITE" id="PS50977">
    <property type="entry name" value="HTH_TETR_2"/>
    <property type="match status" value="1"/>
</dbReference>
<organism evidence="4 5">
    <name type="scientific">Enterovibrio coralii</name>
    <dbReference type="NCBI Taxonomy" id="294935"/>
    <lineage>
        <taxon>Bacteria</taxon>
        <taxon>Pseudomonadati</taxon>
        <taxon>Pseudomonadota</taxon>
        <taxon>Gammaproteobacteria</taxon>
        <taxon>Vibrionales</taxon>
        <taxon>Vibrionaceae</taxon>
        <taxon>Enterovibrio</taxon>
    </lineage>
</organism>
<evidence type="ECO:0000256" key="2">
    <source>
        <dbReference type="PROSITE-ProRule" id="PRU00335"/>
    </source>
</evidence>
<dbReference type="RefSeq" id="WP_067418628.1">
    <property type="nucleotide sequence ID" value="NZ_LNTY01000049.1"/>
</dbReference>
<dbReference type="SUPFAM" id="SSF48498">
    <property type="entry name" value="Tetracyclin repressor-like, C-terminal domain"/>
    <property type="match status" value="1"/>
</dbReference>
<feature type="DNA-binding region" description="H-T-H motif" evidence="2">
    <location>
        <begin position="39"/>
        <end position="58"/>
    </location>
</feature>
<dbReference type="AlphaFoldDB" id="A0A135I5M2"/>
<dbReference type="SUPFAM" id="SSF46689">
    <property type="entry name" value="Homeodomain-like"/>
    <property type="match status" value="1"/>
</dbReference>
<protein>
    <submittedName>
        <fullName evidence="4">Transcriptional regulator</fullName>
    </submittedName>
</protein>
<dbReference type="InterPro" id="IPR009057">
    <property type="entry name" value="Homeodomain-like_sf"/>
</dbReference>
<accession>A0A135I5M2</accession>
<dbReference type="Gene3D" id="1.10.357.10">
    <property type="entry name" value="Tetracycline Repressor, domain 2"/>
    <property type="match status" value="1"/>
</dbReference>
<dbReference type="InterPro" id="IPR036271">
    <property type="entry name" value="Tet_transcr_reg_TetR-rel_C_sf"/>
</dbReference>
<proteinExistence type="predicted"/>
<dbReference type="OrthoDB" id="329481at2"/>
<evidence type="ECO:0000256" key="1">
    <source>
        <dbReference type="ARBA" id="ARBA00023125"/>
    </source>
</evidence>
<dbReference type="Pfam" id="PF00440">
    <property type="entry name" value="TetR_N"/>
    <property type="match status" value="1"/>
</dbReference>
<gene>
    <name evidence="4" type="ORF">ATN88_15815</name>
</gene>
<dbReference type="InterPro" id="IPR001647">
    <property type="entry name" value="HTH_TetR"/>
</dbReference>
<dbReference type="GO" id="GO:0003677">
    <property type="term" value="F:DNA binding"/>
    <property type="evidence" value="ECO:0007669"/>
    <property type="project" value="UniProtKB-UniRule"/>
</dbReference>
<reference evidence="4 5" key="1">
    <citation type="submission" date="2015-11" db="EMBL/GenBank/DDBJ databases">
        <title>Genomic Taxonomy of the Vibrionaceae.</title>
        <authorList>
            <person name="Gomez-Gil B."/>
            <person name="Enciso-Ibarra J."/>
        </authorList>
    </citation>
    <scope>NUCLEOTIDE SEQUENCE [LARGE SCALE GENOMIC DNA]</scope>
    <source>
        <strain evidence="4 5">CAIM 912</strain>
    </source>
</reference>
<feature type="domain" description="HTH tetR-type" evidence="3">
    <location>
        <begin position="17"/>
        <end position="76"/>
    </location>
</feature>
<evidence type="ECO:0000259" key="3">
    <source>
        <dbReference type="PROSITE" id="PS50977"/>
    </source>
</evidence>
<dbReference type="Proteomes" id="UP000070529">
    <property type="component" value="Unassembled WGS sequence"/>
</dbReference>
<evidence type="ECO:0000313" key="4">
    <source>
        <dbReference type="EMBL" id="KXF80752.1"/>
    </source>
</evidence>
<dbReference type="STRING" id="294935.ATN88_15815"/>